<keyword evidence="2 10" id="KW-0732">Signal</keyword>
<evidence type="ECO:0000256" key="7">
    <source>
        <dbReference type="PROSITE-ProRule" id="PRU00076"/>
    </source>
</evidence>
<evidence type="ECO:0000256" key="5">
    <source>
        <dbReference type="ARBA" id="ARBA00023157"/>
    </source>
</evidence>
<feature type="compositionally biased region" description="Polar residues" evidence="8">
    <location>
        <begin position="2833"/>
        <end position="2843"/>
    </location>
</feature>
<dbReference type="SMART" id="SM00241">
    <property type="entry name" value="ZP"/>
    <property type="match status" value="1"/>
</dbReference>
<dbReference type="Gene3D" id="2.10.25.10">
    <property type="entry name" value="Laminin"/>
    <property type="match status" value="17"/>
</dbReference>
<feature type="compositionally biased region" description="Low complexity" evidence="8">
    <location>
        <begin position="2859"/>
        <end position="2894"/>
    </location>
</feature>
<evidence type="ECO:0000256" key="9">
    <source>
        <dbReference type="SAM" id="Phobius"/>
    </source>
</evidence>
<dbReference type="SMART" id="SM00179">
    <property type="entry name" value="EGF_CA"/>
    <property type="match status" value="17"/>
</dbReference>
<dbReference type="InterPro" id="IPR000742">
    <property type="entry name" value="EGF"/>
</dbReference>
<keyword evidence="1 7" id="KW-0245">EGF-like domain</keyword>
<feature type="compositionally biased region" description="Low complexity" evidence="8">
    <location>
        <begin position="1209"/>
        <end position="1224"/>
    </location>
</feature>
<feature type="domain" description="EGF-like" evidence="11">
    <location>
        <begin position="1404"/>
        <end position="1445"/>
    </location>
</feature>
<feature type="compositionally biased region" description="Polar residues" evidence="8">
    <location>
        <begin position="2139"/>
        <end position="2164"/>
    </location>
</feature>
<evidence type="ECO:0000256" key="1">
    <source>
        <dbReference type="ARBA" id="ARBA00022536"/>
    </source>
</evidence>
<evidence type="ECO:0000256" key="2">
    <source>
        <dbReference type="ARBA" id="ARBA00022729"/>
    </source>
</evidence>
<name>A0A8R1DPH1_CAEJA</name>
<feature type="domain" description="EGF-like" evidence="11">
    <location>
        <begin position="170"/>
        <end position="209"/>
    </location>
</feature>
<feature type="domain" description="EGF-like" evidence="11">
    <location>
        <begin position="94"/>
        <end position="128"/>
    </location>
</feature>
<dbReference type="PROSITE" id="PS00022">
    <property type="entry name" value="EGF_1"/>
    <property type="match status" value="1"/>
</dbReference>
<dbReference type="Pfam" id="PF07645">
    <property type="entry name" value="EGF_CA"/>
    <property type="match status" value="8"/>
</dbReference>
<dbReference type="InterPro" id="IPR049883">
    <property type="entry name" value="NOTCH1_EGF-like"/>
</dbReference>
<feature type="domain" description="EGF-like" evidence="11">
    <location>
        <begin position="261"/>
        <end position="302"/>
    </location>
</feature>
<feature type="compositionally biased region" description="Low complexity" evidence="8">
    <location>
        <begin position="2008"/>
        <end position="2051"/>
    </location>
</feature>
<feature type="compositionally biased region" description="Polar residues" evidence="8">
    <location>
        <begin position="1930"/>
        <end position="1941"/>
    </location>
</feature>
<comment type="caution">
    <text evidence="7">Lacks conserved residue(s) required for the propagation of feature annotation.</text>
</comment>
<feature type="compositionally biased region" description="Polar residues" evidence="8">
    <location>
        <begin position="2536"/>
        <end position="2558"/>
    </location>
</feature>
<dbReference type="EnsemblMetazoa" id="CJA07853a.1">
    <property type="protein sequence ID" value="CJA07853a.1"/>
    <property type="gene ID" value="WBGene00127057"/>
</dbReference>
<feature type="compositionally biased region" description="Low complexity" evidence="8">
    <location>
        <begin position="760"/>
        <end position="856"/>
    </location>
</feature>
<feature type="compositionally biased region" description="Low complexity" evidence="8">
    <location>
        <begin position="2963"/>
        <end position="2972"/>
    </location>
</feature>
<feature type="compositionally biased region" description="Low complexity" evidence="8">
    <location>
        <begin position="2590"/>
        <end position="2611"/>
    </location>
</feature>
<feature type="domain" description="ZP" evidence="12">
    <location>
        <begin position="3430"/>
        <end position="3671"/>
    </location>
</feature>
<feature type="compositionally biased region" description="Low complexity" evidence="8">
    <location>
        <begin position="1942"/>
        <end position="1989"/>
    </location>
</feature>
<feature type="compositionally biased region" description="Low complexity" evidence="8">
    <location>
        <begin position="3001"/>
        <end position="3040"/>
    </location>
</feature>
<evidence type="ECO:0000256" key="6">
    <source>
        <dbReference type="ARBA" id="ARBA00023180"/>
    </source>
</evidence>
<feature type="compositionally biased region" description="Polar residues" evidence="8">
    <location>
        <begin position="1281"/>
        <end position="1293"/>
    </location>
</feature>
<evidence type="ECO:0008006" key="15">
    <source>
        <dbReference type="Google" id="ProtNLM"/>
    </source>
</evidence>
<dbReference type="CDD" id="cd00054">
    <property type="entry name" value="EGF_CA"/>
    <property type="match status" value="13"/>
</dbReference>
<feature type="domain" description="EGF-like" evidence="11">
    <location>
        <begin position="1768"/>
        <end position="1808"/>
    </location>
</feature>
<feature type="compositionally biased region" description="Polar residues" evidence="8">
    <location>
        <begin position="2918"/>
        <end position="2951"/>
    </location>
</feature>
<reference evidence="13" key="2">
    <citation type="submission" date="2022-06" db="UniProtKB">
        <authorList>
            <consortium name="EnsemblMetazoa"/>
        </authorList>
    </citation>
    <scope>IDENTIFICATION</scope>
    <source>
        <strain evidence="13">DF5081</strain>
    </source>
</reference>
<feature type="signal peptide" evidence="10">
    <location>
        <begin position="1"/>
        <end position="27"/>
    </location>
</feature>
<dbReference type="GO" id="GO:0005509">
    <property type="term" value="F:calcium ion binding"/>
    <property type="evidence" value="ECO:0007669"/>
    <property type="project" value="InterPro"/>
</dbReference>
<feature type="compositionally biased region" description="Polar residues" evidence="8">
    <location>
        <begin position="2385"/>
        <end position="2397"/>
    </location>
</feature>
<feature type="compositionally biased region" description="Polar residues" evidence="8">
    <location>
        <begin position="2694"/>
        <end position="2725"/>
    </location>
</feature>
<dbReference type="InterPro" id="IPR024731">
    <property type="entry name" value="NELL2-like_EGF"/>
</dbReference>
<feature type="disulfide bond" evidence="7">
    <location>
        <begin position="369"/>
        <end position="378"/>
    </location>
</feature>
<accession>A0A8R1DPH1</accession>
<feature type="compositionally biased region" description="Polar residues" evidence="8">
    <location>
        <begin position="712"/>
        <end position="722"/>
    </location>
</feature>
<evidence type="ECO:0000313" key="14">
    <source>
        <dbReference type="Proteomes" id="UP000005237"/>
    </source>
</evidence>
<evidence type="ECO:0000313" key="13">
    <source>
        <dbReference type="EnsemblMetazoa" id="CJA07853a.1"/>
    </source>
</evidence>
<dbReference type="PROSITE" id="PS50026">
    <property type="entry name" value="EGF_3"/>
    <property type="match status" value="14"/>
</dbReference>
<evidence type="ECO:0000256" key="10">
    <source>
        <dbReference type="SAM" id="SignalP"/>
    </source>
</evidence>
<dbReference type="Proteomes" id="UP000005237">
    <property type="component" value="Unassembled WGS sequence"/>
</dbReference>
<dbReference type="PROSITE" id="PS01186">
    <property type="entry name" value="EGF_2"/>
    <property type="match status" value="16"/>
</dbReference>
<dbReference type="PANTHER" id="PTHR24039:SF28">
    <property type="entry name" value="EGF-LIKE DOMAIN-CONTAINING PROTEIN"/>
    <property type="match status" value="1"/>
</dbReference>
<feature type="compositionally biased region" description="Low complexity" evidence="8">
    <location>
        <begin position="2398"/>
        <end position="2470"/>
    </location>
</feature>
<feature type="disulfide bond" evidence="7">
    <location>
        <begin position="118"/>
        <end position="127"/>
    </location>
</feature>
<feature type="compositionally biased region" description="Low complexity" evidence="8">
    <location>
        <begin position="1867"/>
        <end position="1929"/>
    </location>
</feature>
<feature type="disulfide bond" evidence="7">
    <location>
        <begin position="97"/>
        <end position="107"/>
    </location>
</feature>
<dbReference type="InterPro" id="IPR009030">
    <property type="entry name" value="Growth_fac_rcpt_cys_sf"/>
</dbReference>
<feature type="transmembrane region" description="Helical" evidence="9">
    <location>
        <begin position="3732"/>
        <end position="3752"/>
    </location>
</feature>
<keyword evidence="5 7" id="KW-1015">Disulfide bond</keyword>
<organism evidence="13 14">
    <name type="scientific">Caenorhabditis japonica</name>
    <dbReference type="NCBI Taxonomy" id="281687"/>
    <lineage>
        <taxon>Eukaryota</taxon>
        <taxon>Metazoa</taxon>
        <taxon>Ecdysozoa</taxon>
        <taxon>Nematoda</taxon>
        <taxon>Chromadorea</taxon>
        <taxon>Rhabditida</taxon>
        <taxon>Rhabditina</taxon>
        <taxon>Rhabditomorpha</taxon>
        <taxon>Rhabditoidea</taxon>
        <taxon>Rhabditidae</taxon>
        <taxon>Peloderinae</taxon>
        <taxon>Caenorhabditis</taxon>
    </lineage>
</organism>
<dbReference type="PANTHER" id="PTHR24039">
    <property type="entry name" value="FIBRILLIN-RELATED"/>
    <property type="match status" value="1"/>
</dbReference>
<keyword evidence="3" id="KW-0677">Repeat</keyword>
<feature type="compositionally biased region" description="Low complexity" evidence="8">
    <location>
        <begin position="2669"/>
        <end position="2690"/>
    </location>
</feature>
<feature type="compositionally biased region" description="Low complexity" evidence="8">
    <location>
        <begin position="1303"/>
        <end position="1316"/>
    </location>
</feature>
<feature type="compositionally biased region" description="Polar residues" evidence="8">
    <location>
        <begin position="2209"/>
        <end position="2229"/>
    </location>
</feature>
<reference evidence="14" key="1">
    <citation type="submission" date="2010-08" db="EMBL/GenBank/DDBJ databases">
        <authorList>
            <consortium name="Caenorhabditis japonica Sequencing Consortium"/>
            <person name="Wilson R.K."/>
        </authorList>
    </citation>
    <scope>NUCLEOTIDE SEQUENCE [LARGE SCALE GENOMIC DNA]</scope>
    <source>
        <strain evidence="14">DF5081</strain>
    </source>
</reference>
<feature type="compositionally biased region" description="Low complexity" evidence="8">
    <location>
        <begin position="1232"/>
        <end position="1273"/>
    </location>
</feature>
<feature type="compositionally biased region" description="Basic and acidic residues" evidence="8">
    <location>
        <begin position="1101"/>
        <end position="1114"/>
    </location>
</feature>
<proteinExistence type="predicted"/>
<keyword evidence="9" id="KW-0472">Membrane</keyword>
<dbReference type="SUPFAM" id="SSF57196">
    <property type="entry name" value="EGF/Laminin"/>
    <property type="match status" value="4"/>
</dbReference>
<feature type="region of interest" description="Disordered" evidence="8">
    <location>
        <begin position="1859"/>
        <end position="2164"/>
    </location>
</feature>
<feature type="compositionally biased region" description="Polar residues" evidence="8">
    <location>
        <begin position="2334"/>
        <end position="2356"/>
    </location>
</feature>
<feature type="region of interest" description="Disordered" evidence="8">
    <location>
        <begin position="2590"/>
        <end position="3084"/>
    </location>
</feature>
<dbReference type="PROSITE" id="PS51034">
    <property type="entry name" value="ZP_2"/>
    <property type="match status" value="1"/>
</dbReference>
<keyword evidence="4" id="KW-0106">Calcium</keyword>
<feature type="compositionally biased region" description="Polar residues" evidence="8">
    <location>
        <begin position="2627"/>
        <end position="2668"/>
    </location>
</feature>
<feature type="compositionally biased region" description="Low complexity" evidence="8">
    <location>
        <begin position="2118"/>
        <end position="2134"/>
    </location>
</feature>
<feature type="compositionally biased region" description="Low complexity" evidence="8">
    <location>
        <begin position="2731"/>
        <end position="2740"/>
    </location>
</feature>
<feature type="compositionally biased region" description="Basic and acidic residues" evidence="8">
    <location>
        <begin position="1077"/>
        <end position="1087"/>
    </location>
</feature>
<dbReference type="SUPFAM" id="SSF57184">
    <property type="entry name" value="Growth factor receptor domain"/>
    <property type="match status" value="4"/>
</dbReference>
<keyword evidence="9" id="KW-1133">Transmembrane helix</keyword>
<feature type="compositionally biased region" description="Low complexity" evidence="8">
    <location>
        <begin position="2182"/>
        <end position="2198"/>
    </location>
</feature>
<feature type="compositionally biased region" description="Low complexity" evidence="8">
    <location>
        <begin position="2256"/>
        <end position="2333"/>
    </location>
</feature>
<feature type="compositionally biased region" description="Polar residues" evidence="8">
    <location>
        <begin position="2245"/>
        <end position="2255"/>
    </location>
</feature>
<evidence type="ECO:0000256" key="3">
    <source>
        <dbReference type="ARBA" id="ARBA00022737"/>
    </source>
</evidence>
<feature type="compositionally biased region" description="Basic and acidic residues" evidence="8">
    <location>
        <begin position="934"/>
        <end position="948"/>
    </location>
</feature>
<feature type="compositionally biased region" description="Polar residues" evidence="8">
    <location>
        <begin position="1065"/>
        <end position="1076"/>
    </location>
</feature>
<feature type="compositionally biased region" description="Low complexity" evidence="8">
    <location>
        <begin position="2080"/>
        <end position="2108"/>
    </location>
</feature>
<dbReference type="InterPro" id="IPR000152">
    <property type="entry name" value="EGF-type_Asp/Asn_hydroxyl_site"/>
</dbReference>
<feature type="compositionally biased region" description="Basic and acidic residues" evidence="8">
    <location>
        <begin position="992"/>
        <end position="1013"/>
    </location>
</feature>
<evidence type="ECO:0000259" key="11">
    <source>
        <dbReference type="PROSITE" id="PS50026"/>
    </source>
</evidence>
<feature type="domain" description="EGF-like" evidence="11">
    <location>
        <begin position="1630"/>
        <end position="1671"/>
    </location>
</feature>
<feature type="region of interest" description="Disordered" evidence="8">
    <location>
        <begin position="693"/>
        <end position="1316"/>
    </location>
</feature>
<dbReference type="SMART" id="SM00181">
    <property type="entry name" value="EGF"/>
    <property type="match status" value="30"/>
</dbReference>
<feature type="chain" id="PRO_5035884193" description="FiBrilliN homolog" evidence="10">
    <location>
        <begin position="28"/>
        <end position="3768"/>
    </location>
</feature>
<keyword evidence="14" id="KW-1185">Reference proteome</keyword>
<feature type="domain" description="EGF-like" evidence="11">
    <location>
        <begin position="1809"/>
        <end position="1849"/>
    </location>
</feature>
<evidence type="ECO:0000256" key="4">
    <source>
        <dbReference type="ARBA" id="ARBA00022837"/>
    </source>
</evidence>
<dbReference type="Pfam" id="PF12947">
    <property type="entry name" value="EGF_3"/>
    <property type="match status" value="4"/>
</dbReference>
<sequence>MSSRSRGSKTWLLAMIPLVFLCRETQQIVKNFVNSSTPHLRPTFVVNFDTSTVICQHSSDPTDLHIHNMSSLCDGKQDCFVNPAMHDEVFPYCEHKCDSTCSGNGACLYDGAKPQCYCDSGFSGSACELRDKNECLEHPCHLMAQCQNTLGSYECRCLPGYQGTGHECSDIDECADKLAFRCPDHSQCINLPGTYYCNCTQGFNPKGNQGSGLDKCVDINECETGAHDCLASELCENTIGSFKCVSKCSPGYEFLAGKCEDVDECASKSLNKCDIRAECINTIGGYKCECEEGFDGDGKNCQPKSSCRKNPTICDRHAHCHIVLDICDCKTGYAGDGITCHDINECDAKETPCAGGGRCLNLDGGYVCCKDGQDDGECIKDQGAFCSGGCGDNAICSNSTCECVSGFRGDPQKKCVDINECEENDSICGGVGDRCVNLFGGFKCCQHGTKDPECSTDQAFSSDSSTISSHGADFTTTGEQIIEGSGSIQTSSGGTITVTRGLIPKDVELTTSGKLACTSYCPANSECVAGYCECVKGYGGNALVGCEDIDECITETCNEEENEWCVNLIGGFVCCNPTNATQDDCLGLEITREKGMHLIGGNEEDTVVATRSNHSTSDQLITQVVQQSRNFSSGQIILTRGKVNSGEAVTQTSDVDEFGLEISALDLAGSGSGVGIIKSTTTLTPVKEMPTGVWTEEEDGEDEDLMEEGSGSNSWSTTINGTGFTGAPRSEGTIRVRITTLGEDGETETATKPGVSVPLTTTVSGEGSGETSTVPAKSSGVSESVKASGESGSSSSGSSATSGESSGSSGNVTSAGKSEVGTPSSSAEESGSSGTSTSSREGSGESVSLGSTNSTSSGGGSESGNVTSTEESGSSGSSSSGSSESSGSTSTGTSTSGSTTSSQSVSSGSSVAPEEGSGTSESTTLPGEKPGSPESKEENLAVNKKNEEATSSGSVKVSKTEIEGSGSGEWFESGSKGHFESGTKVTVTSSEKSPEEPESSGKPKKPKTDKDQPDITTDGEDSSSSTAGGEKRPKGDSHSEKPKTDDKDHEHGKGKGDEDKEISKGNITTSSGGKNTTLEHGKTKVPAEKPTSSEIGLEISAGHKNEPDTSKETGLEIVWESTTTTPDPDNVGLEISGTDLAKSTKQPIEGSGTGDEEITATTRDVSKSTKRPRVAIDGGDNEESEGIDGLGGKPKTTAKPTPIETSSASPAGSGELPEGSGESAVSTTTPKESTTSVSGVEGSGETSTSSSSSVTESTLSSGVSEVTTSSESTLAPEGSGETPTPQPATISPQSREEPKPTKETFALPTTTTTQAPANKTIENTKCTSSDECGMDALCERRTGVCRCEPGFEGAPPKQACVDVDECATGDHKCHETARCQNFIGGYACFCPTGFRKTDDGSCEDIDECTEHNSTCCGANAKCVNKPGTYSCECEHGFLGDGYHCVPNTKKPCDSEQSVKSHCAESNMSCEVDTKDGAVECKECMGGYKKSGKMCEDINECDASESPCSSNAHCTNLNGTFSCSCKPGFRGDGFQCTDINECDERHPCHPHAECTNLEGSFKCECHSGFEGDGVKKCTNPLERSCEDVEKFCGRVEHVSCLSVRVYNGSLSSVCECEPGFRFDKENNKCVDIDECDENRNNCDPASAVCVNTEGSFRCECAEGYEGEGGVCTDIDECDRGMAGCDSMAMCINRMGSCGCKCMSGYTGDGVHCTKIEEPKSEKSTCTDEWSRLCELEKKQCTVDEEEVPQCGACLPGHHPINGTCQSLQISGLCVQKNDCNKHAVCIDILPDSHFCSCPDGFIGDGMMCDDVDECNNAGMCEDKNSQCENTIGSFNCVCDPGYKKEGDVCVAEKKAPNREKIEIDEETSSSTSSGAEKPTTQSSVATESTSTTVVTEAATKSSENGTSSETTTSSSSTEKLESSTSPESSTVLSKTSESTTTKVPSSGEPVSVSSTVPSKPVPSTSSGKSESTSLLPESTTQSVTLSSSTTENAIASSEAPETTKKLSESKTTSSSKSSPESSTVSSISPETTTKESGTTASGALGSSTTLTAPTKPVTESTGSPTTTKAPEASTKSLEVDTSSSEATVATSTTSATTTKSSKGTTLSSSVPTSPQAHVLSSESPESTSPTLLSSEAPGKFSTTVSPSTLSQVATSSLKTTMSSEHALSTAVFSAAPELHVESTKSASESTTLSASTTQSVILTSELPEGNTASSGKPESTSVLSETTTHPVSSSSYVPEVSSISSQTTKSLTKSPVSSTFSGKSESTSLLKTTTSSSSTENLESSTVLSKTSESTTSEVTSSGESVSSTVPSKPVPSTSSGKSESTSLLPESTTQPVTLSIASSQAPEATKSPSEVSRSPIRATLSSELPVETTTTSERTTAASGKSESTSVLSVSTAKSVTSTPESSESTPKNSTATTYSSEEPVSPTSTTVASLSTTASVSSSTEPRESTSSSEELVSSTSALSSESTLKPVTLPSKLSETTQSSSEAPVSSTLSLGTTSLSVSSESATKLPKTSESSTTTTTITTTPASSTTSVPQAKVTSTTTSEPSTLASVSSSEFATTAIVTSSVQENNSTAESTLTVSVRIHELTTTSPESTETVSEITESTKSTVGLITAAVVEGEKPTSESPSTKSVLVTSSEASYHLSSPSPKFTSQSESPETRGSTQDTVSSESTTSAVTLPSVSTTTSLKNVKPSSNTRPELSTSTSTTKSPEVSITKSISTAGTLPEKVTTTTIRTVTSSGKSLFESPDEEDTKSNSTEPTVLSTVPRKSLSESPDDDLDGAQPTSTLETITSSISSQTQATSKSKSQTSVKSTTPSKSVTSVVKSSTKTPEATTSFSVNVSLPEKSLSESPDEEGSGNSTTESSVSPSTELSTSKSPNAVTSSVQTVVPTQLPISENATSPGKLLSESPDEAGSASVTTEPSVSSFTELSTSPEIVTSSEPTKTTSGKSLSESPDDESESITTSTSSSESTKRVSLITGTPDDEDLIVTHGQQRQNVTSSPVTTSFSSSAASSESPTTKPSTSPLPPSSVTTTTTKPIIEHRGPPSIQPPPELFTTTSSEAPVPSNGGYGEETNQEEEEEKATTTTEIPSLCSNITCHSLATCEPSSGTCICRDGFIGDGTTGCSKKSSADCVSLPSLCAENARCDNATKSCECEPGYIGDGYVCSPHPQDCILRQNLCSPEAICQNRRCQCLPGFTGDGVKCVSIHERASNCSQCDQNAHCVGGETCKCNNGYFGNGLCCVPDPLDCVHFTGICHPNAECNQESRQCECSSGFSGNGVSCFPQKSCRTDKSVCAKNAICLPTGHCICRHGFKGDPFYKCNSIILKEPQSLDLSDVTSCAVPCDPTSQLCISGECVCKKGFRLNSTLSTSSDQCVDVDECAERTHNCDRVATCHNTIGSHVCTCPDGHIGDGTTCVPHVNKGKLSVYCEADGMTLVLGNETSEFEGKIFVKGQAENPHCSKSFSSLLNSHKPYVFKVAFQHCDVQLLENHTMASTVVVQKHAMFLTNKADSYDLRCQYPIGSRAVESHVNVSELATTSTLTDKNSTLAPICRLSVSNDQQLSISSATVGDTLKLALEVTPSDNFGILPRNCFAVNIESGERYTLTDDHGCAIDESLFPQWSVASTSKVQAVFRTFKWPDSSMIRFQCDCVPCIGQCSVPSCISSARFRRHQTNHPIVSDDIRQELILMSGVESLAVSSIINVHDTNDNSEDTHVAPSHFQDSTSICVKMAPLFVAIASFAVFSVIMLYLCSKKPKTIKEGSEIGY</sequence>
<feature type="compositionally biased region" description="Low complexity" evidence="8">
    <location>
        <begin position="863"/>
        <end position="918"/>
    </location>
</feature>
<keyword evidence="9" id="KW-0812">Transmembrane</keyword>
<feature type="compositionally biased region" description="Low complexity" evidence="8">
    <location>
        <begin position="2787"/>
        <end position="2832"/>
    </location>
</feature>
<feature type="compositionally biased region" description="Polar residues" evidence="8">
    <location>
        <begin position="2056"/>
        <end position="2079"/>
    </location>
</feature>
<feature type="compositionally biased region" description="Polar residues" evidence="8">
    <location>
        <begin position="2757"/>
        <end position="2766"/>
    </location>
</feature>
<feature type="domain" description="EGF-like" evidence="11">
    <location>
        <begin position="131"/>
        <end position="169"/>
    </location>
</feature>
<keyword evidence="6" id="KW-0325">Glycoprotein</keyword>
<evidence type="ECO:0000256" key="8">
    <source>
        <dbReference type="SAM" id="MobiDB-lite"/>
    </source>
</evidence>
<feature type="compositionally biased region" description="Low complexity" evidence="8">
    <location>
        <begin position="2492"/>
        <end position="2535"/>
    </location>
</feature>
<feature type="compositionally biased region" description="Low complexity" evidence="8">
    <location>
        <begin position="2371"/>
        <end position="2383"/>
    </location>
</feature>
<dbReference type="InterPro" id="IPR001507">
    <property type="entry name" value="ZP_dom"/>
</dbReference>
<protein>
    <recommendedName>
        <fullName evidence="15">FiBrilliN homolog</fullName>
    </recommendedName>
</protein>
<feature type="domain" description="EGF-like" evidence="11">
    <location>
        <begin position="342"/>
        <end position="379"/>
    </location>
</feature>
<feature type="domain" description="EGF-like" evidence="11">
    <location>
        <begin position="3247"/>
        <end position="3285"/>
    </location>
</feature>
<dbReference type="PROSITE" id="PS01187">
    <property type="entry name" value="EGF_CA"/>
    <property type="match status" value="8"/>
</dbReference>
<dbReference type="PROSITE" id="PS00010">
    <property type="entry name" value="ASX_HYDROXYL"/>
    <property type="match status" value="9"/>
</dbReference>
<feature type="compositionally biased region" description="Basic and acidic residues" evidence="8">
    <location>
        <begin position="1029"/>
        <end position="1063"/>
    </location>
</feature>
<feature type="compositionally biased region" description="Low complexity" evidence="8">
    <location>
        <begin position="2230"/>
        <end position="2244"/>
    </location>
</feature>
<feature type="region of interest" description="Disordered" evidence="8">
    <location>
        <begin position="2178"/>
        <end position="2558"/>
    </location>
</feature>
<feature type="compositionally biased region" description="Polar residues" evidence="8">
    <location>
        <begin position="2477"/>
        <end position="2491"/>
    </location>
</feature>
<feature type="compositionally biased region" description="Acidic residues" evidence="8">
    <location>
        <begin position="695"/>
        <end position="707"/>
    </location>
</feature>
<evidence type="ECO:0000259" key="12">
    <source>
        <dbReference type="PROSITE" id="PS51034"/>
    </source>
</evidence>
<feature type="domain" description="EGF-like" evidence="11">
    <location>
        <begin position="1362"/>
        <end position="1403"/>
    </location>
</feature>
<dbReference type="FunFam" id="2.10.25.10:FF:000038">
    <property type="entry name" value="Fibrillin 2"/>
    <property type="match status" value="10"/>
</dbReference>
<feature type="domain" description="EGF-like" evidence="11">
    <location>
        <begin position="1496"/>
        <end position="1534"/>
    </location>
</feature>
<dbReference type="InterPro" id="IPR001881">
    <property type="entry name" value="EGF-like_Ca-bd_dom"/>
</dbReference>
<feature type="domain" description="EGF-like" evidence="11">
    <location>
        <begin position="1537"/>
        <end position="1577"/>
    </location>
</feature>
<feature type="domain" description="EGF-like" evidence="11">
    <location>
        <begin position="3379"/>
        <end position="3419"/>
    </location>
</feature>
<dbReference type="InterPro" id="IPR018097">
    <property type="entry name" value="EGF_Ca-bd_CS"/>
</dbReference>